<feature type="transmembrane region" description="Helical" evidence="6">
    <location>
        <begin position="491"/>
        <end position="514"/>
    </location>
</feature>
<sequence>MSKKINQNSLPVSDEEENNFPKSRIITFEKFENKSSFKRLGEGGSNFLSLEESNNSLYPVETSAKNHNNEILNNPQPYSKIKYIRNIFSKKKNRVSKKQFERSSKILTQPVSIKQNRSSTYKKKQSLLPSNKETFNHLNFSSVLPFSVGSSIAPKDKKPRLLRIGGTVYRKVQVNDKNKQLWSDSNSDNSYEKISKKLQNYPQTIEYFDTNSKNQPRQQSHDTISLNSINPAALKLKSSEIYNSSKQYFSDKASIQSHNSYLEKSYANSHVFDFDSESSYGFNQLKKSNRMVKNIQDDLILQKLLIKFGLCLVNYGAPTYRAQFSLNRLSKVLNLQTNIEIFHSFILINFLETNSRASKTEMLNTSPVMDFYKLDLVDALFEDVINGKIGYKQALSTLKVIETTSRLYPKWTGFLISCILPMCAAQYAFRGGFKEIAISFLLGGFVGTLVLISTKLKGFQNIMQFIAAFTVSFICTAIRKYACYNATTLSAIFTQMPGLALTTGIMEIMAGSLISGTARVFKSIIVLLTLSFSLQLGNDMFFKVSGIIDTSENLLDAGLCTPVNPLFTFIFLPISIVSNMILFNTSHKRFPLCLVIAGLMYGLFYILSEYAKLKSGSTFFSALFTGLLSNTASRIFDVAPYIPLVCSVTLLVPGSLGLKSFSVLLEGNSSSDLFLRVFTSCLAIMLGLFLASFIVFPKGRNKAASLMSKVPGVIPSAAAGVPLTPAKRTRLEYSTVAKTGLIDIGTNNTSVVVPIFKNGNCQDPNNYRGISLIPTLTKLIGLFGPITLPNWYKLPQMEITTLSCPLSPMLFDMYINDIFTKWSDIHEMAINAGKCGVMQVNCEPSGTFQIQKNIVSIVQKYTYLGLIFTNTWKCAGTINNNKTKMQNSMYDAYNFLKNQLIPTAMRLKVLQSVLIPIGTYGGELFGMSEYLMVIKAIIQAVATYGGELFGMSATRCKPIQQVADAATRTLAKCGKSAAMVRLRIELSLTDLNIKTAVARTRAFGKWASLRTWISDLIKCPYKHRCDTWIADTEAGTSCNWMGLKPVYPELKKHINYVFKIRNGTY</sequence>
<evidence type="ECO:0000313" key="10">
    <source>
        <dbReference type="Proteomes" id="UP000245383"/>
    </source>
</evidence>
<feature type="transmembrane region" description="Helical" evidence="6">
    <location>
        <begin position="520"/>
        <end position="542"/>
    </location>
</feature>
<evidence type="ECO:0000259" key="8">
    <source>
        <dbReference type="Pfam" id="PF12821"/>
    </source>
</evidence>
<dbReference type="PANTHER" id="PTHR31082">
    <property type="entry name" value="PHEROMONE-REGULATED MEMBRANE PROTEIN 10"/>
    <property type="match status" value="1"/>
</dbReference>
<evidence type="ECO:0000256" key="5">
    <source>
        <dbReference type="ARBA" id="ARBA00034125"/>
    </source>
</evidence>
<evidence type="ECO:0000256" key="3">
    <source>
        <dbReference type="ARBA" id="ARBA00022989"/>
    </source>
</evidence>
<dbReference type="Proteomes" id="UP000245383">
    <property type="component" value="Unassembled WGS sequence"/>
</dbReference>
<feature type="domain" description="Threonine/Serine exporter ThrE" evidence="8">
    <location>
        <begin position="569"/>
        <end position="694"/>
    </location>
</feature>
<organism evidence="9 10">
    <name type="scientific">Smittium simulii</name>
    <dbReference type="NCBI Taxonomy" id="133385"/>
    <lineage>
        <taxon>Eukaryota</taxon>
        <taxon>Fungi</taxon>
        <taxon>Fungi incertae sedis</taxon>
        <taxon>Zoopagomycota</taxon>
        <taxon>Kickxellomycotina</taxon>
        <taxon>Harpellomycetes</taxon>
        <taxon>Harpellales</taxon>
        <taxon>Legeriomycetaceae</taxon>
        <taxon>Smittium</taxon>
    </lineage>
</organism>
<dbReference type="GO" id="GO:0022857">
    <property type="term" value="F:transmembrane transporter activity"/>
    <property type="evidence" value="ECO:0007669"/>
    <property type="project" value="InterPro"/>
</dbReference>
<dbReference type="Pfam" id="PF12821">
    <property type="entry name" value="ThrE_2"/>
    <property type="match status" value="1"/>
</dbReference>
<feature type="transmembrane region" description="Helical" evidence="6">
    <location>
        <begin position="563"/>
        <end position="583"/>
    </location>
</feature>
<dbReference type="STRING" id="133385.A0A2T9YEY7"/>
<evidence type="ECO:0000256" key="6">
    <source>
        <dbReference type="SAM" id="Phobius"/>
    </source>
</evidence>
<evidence type="ECO:0000256" key="2">
    <source>
        <dbReference type="ARBA" id="ARBA00022692"/>
    </source>
</evidence>
<name>A0A2T9YEY7_9FUNG</name>
<dbReference type="InterPro" id="IPR051361">
    <property type="entry name" value="ThrE/Ser_Exporter"/>
</dbReference>
<dbReference type="InterPro" id="IPR010619">
    <property type="entry name" value="ThrE-like_N"/>
</dbReference>
<dbReference type="GO" id="GO:0016020">
    <property type="term" value="C:membrane"/>
    <property type="evidence" value="ECO:0007669"/>
    <property type="project" value="UniProtKB-SubCell"/>
</dbReference>
<protein>
    <recommendedName>
        <fullName evidence="11">Threonine/serine exporter-like N-terminal domain-containing protein</fullName>
    </recommendedName>
</protein>
<comment type="subcellular location">
    <subcellularLocation>
        <location evidence="1">Membrane</location>
        <topology evidence="1">Multi-pass membrane protein</topology>
    </subcellularLocation>
</comment>
<feature type="transmembrane region" description="Helical" evidence="6">
    <location>
        <begin position="462"/>
        <end position="479"/>
    </location>
</feature>
<keyword evidence="10" id="KW-1185">Reference proteome</keyword>
<comment type="caution">
    <text evidence="9">The sequence shown here is derived from an EMBL/GenBank/DDBJ whole genome shotgun (WGS) entry which is preliminary data.</text>
</comment>
<dbReference type="PANTHER" id="PTHR31082:SF4">
    <property type="entry name" value="PHEROMONE-REGULATED MEMBRANE PROTEIN 10"/>
    <property type="match status" value="1"/>
</dbReference>
<keyword evidence="4 6" id="KW-0472">Membrane</keyword>
<keyword evidence="3 6" id="KW-1133">Transmembrane helix</keyword>
<gene>
    <name evidence="9" type="ORF">BB561_004665</name>
</gene>
<accession>A0A2T9YEY7</accession>
<dbReference type="EMBL" id="MBFR01000231">
    <property type="protein sequence ID" value="PVU90896.1"/>
    <property type="molecule type" value="Genomic_DNA"/>
</dbReference>
<evidence type="ECO:0008006" key="11">
    <source>
        <dbReference type="Google" id="ProtNLM"/>
    </source>
</evidence>
<feature type="transmembrane region" description="Helical" evidence="6">
    <location>
        <begin position="589"/>
        <end position="607"/>
    </location>
</feature>
<feature type="transmembrane region" description="Helical" evidence="6">
    <location>
        <begin position="642"/>
        <end position="661"/>
    </location>
</feature>
<feature type="domain" description="Threonine/serine exporter-like N-terminal" evidence="7">
    <location>
        <begin position="304"/>
        <end position="533"/>
    </location>
</feature>
<reference evidence="9 10" key="1">
    <citation type="journal article" date="2018" name="MBio">
        <title>Comparative Genomics Reveals the Core Gene Toolbox for the Fungus-Insect Symbiosis.</title>
        <authorList>
            <person name="Wang Y."/>
            <person name="Stata M."/>
            <person name="Wang W."/>
            <person name="Stajich J.E."/>
            <person name="White M.M."/>
            <person name="Moncalvo J.M."/>
        </authorList>
    </citation>
    <scope>NUCLEOTIDE SEQUENCE [LARGE SCALE GENOMIC DNA]</scope>
    <source>
        <strain evidence="9 10">SWE-8-4</strain>
    </source>
</reference>
<comment type="similarity">
    <text evidence="5">Belongs to the ThrE exporter (TC 2.A.79) family.</text>
</comment>
<feature type="transmembrane region" description="Helical" evidence="6">
    <location>
        <begin position="673"/>
        <end position="696"/>
    </location>
</feature>
<dbReference type="OrthoDB" id="413008at2759"/>
<feature type="transmembrane region" description="Helical" evidence="6">
    <location>
        <begin position="436"/>
        <end position="456"/>
    </location>
</feature>
<evidence type="ECO:0000256" key="1">
    <source>
        <dbReference type="ARBA" id="ARBA00004141"/>
    </source>
</evidence>
<dbReference type="AlphaFoldDB" id="A0A2T9YEY7"/>
<dbReference type="Pfam" id="PF06738">
    <property type="entry name" value="ThrE"/>
    <property type="match status" value="1"/>
</dbReference>
<evidence type="ECO:0000259" key="7">
    <source>
        <dbReference type="Pfam" id="PF06738"/>
    </source>
</evidence>
<proteinExistence type="inferred from homology"/>
<keyword evidence="2 6" id="KW-0812">Transmembrane</keyword>
<dbReference type="InterPro" id="IPR024528">
    <property type="entry name" value="ThrE_2"/>
</dbReference>
<evidence type="ECO:0000313" key="9">
    <source>
        <dbReference type="EMBL" id="PVU90896.1"/>
    </source>
</evidence>
<evidence type="ECO:0000256" key="4">
    <source>
        <dbReference type="ARBA" id="ARBA00023136"/>
    </source>
</evidence>